<dbReference type="AlphaFoldDB" id="A0A9D1TNI8"/>
<accession>A0A9D1TNI8</accession>
<sequence>MAAYDIRMVKLVSGEIVLGKYDAEKDVLNAVVQLQNVPTQQGMQMLLTPYGFPFENTFDATIEGRFIMYRFSETAKELQDKYIEVTTNLSVSSGLGKIHFGGGSTTSGSGLIH</sequence>
<dbReference type="EMBL" id="DXHV01000010">
    <property type="protein sequence ID" value="HIV99719.1"/>
    <property type="molecule type" value="Genomic_DNA"/>
</dbReference>
<comment type="caution">
    <text evidence="1">The sequence shown here is derived from an EMBL/GenBank/DDBJ whole genome shotgun (WGS) entry which is preliminary data.</text>
</comment>
<name>A0A9D1TNI8_9BACT</name>
<gene>
    <name evidence="1" type="ORF">H9894_00785</name>
</gene>
<evidence type="ECO:0000313" key="1">
    <source>
        <dbReference type="EMBL" id="HIV99719.1"/>
    </source>
</evidence>
<reference evidence="1" key="1">
    <citation type="journal article" date="2021" name="PeerJ">
        <title>Extensive microbial diversity within the chicken gut microbiome revealed by metagenomics and culture.</title>
        <authorList>
            <person name="Gilroy R."/>
            <person name="Ravi A."/>
            <person name="Getino M."/>
            <person name="Pursley I."/>
            <person name="Horton D.L."/>
            <person name="Alikhan N.F."/>
            <person name="Baker D."/>
            <person name="Gharbi K."/>
            <person name="Hall N."/>
            <person name="Watson M."/>
            <person name="Adriaenssens E.M."/>
            <person name="Foster-Nyarko E."/>
            <person name="Jarju S."/>
            <person name="Secka A."/>
            <person name="Antonio M."/>
            <person name="Oren A."/>
            <person name="Chaudhuri R.R."/>
            <person name="La Ragione R."/>
            <person name="Hildebrand F."/>
            <person name="Pallen M.J."/>
        </authorList>
    </citation>
    <scope>NUCLEOTIDE SEQUENCE</scope>
    <source>
        <strain evidence="1">ChiHecec2B26-446</strain>
    </source>
</reference>
<dbReference type="Gene3D" id="2.30.30.100">
    <property type="match status" value="1"/>
</dbReference>
<proteinExistence type="predicted"/>
<dbReference type="Proteomes" id="UP000886752">
    <property type="component" value="Unassembled WGS sequence"/>
</dbReference>
<organism evidence="1 2">
    <name type="scientific">Candidatus Desulfovibrio intestinipullorum</name>
    <dbReference type="NCBI Taxonomy" id="2838536"/>
    <lineage>
        <taxon>Bacteria</taxon>
        <taxon>Pseudomonadati</taxon>
        <taxon>Thermodesulfobacteriota</taxon>
        <taxon>Desulfovibrionia</taxon>
        <taxon>Desulfovibrionales</taxon>
        <taxon>Desulfovibrionaceae</taxon>
        <taxon>Desulfovibrio</taxon>
    </lineage>
</organism>
<evidence type="ECO:0000313" key="2">
    <source>
        <dbReference type="Proteomes" id="UP000886752"/>
    </source>
</evidence>
<protein>
    <submittedName>
        <fullName evidence="1">Uncharacterized protein</fullName>
    </submittedName>
</protein>
<reference evidence="1" key="2">
    <citation type="submission" date="2021-04" db="EMBL/GenBank/DDBJ databases">
        <authorList>
            <person name="Gilroy R."/>
        </authorList>
    </citation>
    <scope>NUCLEOTIDE SEQUENCE</scope>
    <source>
        <strain evidence="1">ChiHecec2B26-446</strain>
    </source>
</reference>